<dbReference type="SUPFAM" id="SSF88713">
    <property type="entry name" value="Glycoside hydrolase/deacetylase"/>
    <property type="match status" value="1"/>
</dbReference>
<dbReference type="OrthoDB" id="9970124at2759"/>
<dbReference type="AlphaFoldDB" id="A0A1E3NDI4"/>
<feature type="domain" description="NodB homology" evidence="1">
    <location>
        <begin position="81"/>
        <end position="312"/>
    </location>
</feature>
<dbReference type="PANTHER" id="PTHR43123">
    <property type="entry name" value="POLYSACCHARIDE DEACETYLASE-RELATED"/>
    <property type="match status" value="1"/>
</dbReference>
<dbReference type="GO" id="GO:0005975">
    <property type="term" value="P:carbohydrate metabolic process"/>
    <property type="evidence" value="ECO:0007669"/>
    <property type="project" value="InterPro"/>
</dbReference>
<accession>A0A1E3NDI4</accession>
<dbReference type="STRING" id="763406.A0A1E3NDI4"/>
<dbReference type="Pfam" id="PF01522">
    <property type="entry name" value="Polysacc_deac_1"/>
    <property type="match status" value="1"/>
</dbReference>
<evidence type="ECO:0000313" key="2">
    <source>
        <dbReference type="EMBL" id="ODQ44166.1"/>
    </source>
</evidence>
<dbReference type="PROSITE" id="PS51677">
    <property type="entry name" value="NODB"/>
    <property type="match status" value="1"/>
</dbReference>
<reference evidence="2 3" key="1">
    <citation type="journal article" date="2016" name="Proc. Natl. Acad. Sci. U.S.A.">
        <title>Comparative genomics of biotechnologically important yeasts.</title>
        <authorList>
            <person name="Riley R."/>
            <person name="Haridas S."/>
            <person name="Wolfe K.H."/>
            <person name="Lopes M.R."/>
            <person name="Hittinger C.T."/>
            <person name="Goeker M."/>
            <person name="Salamov A.A."/>
            <person name="Wisecaver J.H."/>
            <person name="Long T.M."/>
            <person name="Calvey C.H."/>
            <person name="Aerts A.L."/>
            <person name="Barry K.W."/>
            <person name="Choi C."/>
            <person name="Clum A."/>
            <person name="Coughlan A.Y."/>
            <person name="Deshpande S."/>
            <person name="Douglass A.P."/>
            <person name="Hanson S.J."/>
            <person name="Klenk H.-P."/>
            <person name="LaButti K.M."/>
            <person name="Lapidus A."/>
            <person name="Lindquist E.A."/>
            <person name="Lipzen A.M."/>
            <person name="Meier-Kolthoff J.P."/>
            <person name="Ohm R.A."/>
            <person name="Otillar R.P."/>
            <person name="Pangilinan J.L."/>
            <person name="Peng Y."/>
            <person name="Rokas A."/>
            <person name="Rosa C.A."/>
            <person name="Scheuner C."/>
            <person name="Sibirny A.A."/>
            <person name="Slot J.C."/>
            <person name="Stielow J.B."/>
            <person name="Sun H."/>
            <person name="Kurtzman C.P."/>
            <person name="Blackwell M."/>
            <person name="Grigoriev I.V."/>
            <person name="Jeffries T.W."/>
        </authorList>
    </citation>
    <scope>NUCLEOTIDE SEQUENCE [LARGE SCALE GENOMIC DNA]</scope>
    <source>
        <strain evidence="2 3">NRRL Y-2026</strain>
    </source>
</reference>
<dbReference type="InterPro" id="IPR011330">
    <property type="entry name" value="Glyco_hydro/deAcase_b/a-brl"/>
</dbReference>
<sequence length="338" mass="38715">MDTIGYVPGPMPKYEPERDLLGYGENPVDVEWPNGAKIAISFILNYEEGGEHNILHGDDRSEAYIWEKSGANTEVLNGRHLMSESEFEYGSRSGCWRLIRLFKEFGWPMTLYAVGTAFQKNPEFARACVRDGHEIANHGLRWVNWAGLDDKTQIEMIKQAILTLEEASGEAPVGAYIGRGNIKTPELVKIAHEQLGYPFLWESDCYNDDIPYWRDAEHEKDLPQEEKKGLLMIPYNYVNNDYKFVASSPGPGFPGAFVYEDYLKNEFDQLYREGGRMMNIPMHSRILGKPGRANALRNFMKYISEKEGVWVCNRRDIALHFKKKFPYVPGKLAVKKLG</sequence>
<dbReference type="InterPro" id="IPR002509">
    <property type="entry name" value="NODB_dom"/>
</dbReference>
<name>A0A1E3NDI4_9ASCO</name>
<gene>
    <name evidence="2" type="ORF">PICMEDRAFT_74775</name>
</gene>
<evidence type="ECO:0000313" key="3">
    <source>
        <dbReference type="Proteomes" id="UP000094455"/>
    </source>
</evidence>
<protein>
    <recommendedName>
        <fullName evidence="1">NodB homology domain-containing protein</fullName>
    </recommendedName>
</protein>
<dbReference type="EMBL" id="KV454008">
    <property type="protein sequence ID" value="ODQ44166.1"/>
    <property type="molecule type" value="Genomic_DNA"/>
</dbReference>
<proteinExistence type="predicted"/>
<organism evidence="2 3">
    <name type="scientific">Pichia membranifaciens NRRL Y-2026</name>
    <dbReference type="NCBI Taxonomy" id="763406"/>
    <lineage>
        <taxon>Eukaryota</taxon>
        <taxon>Fungi</taxon>
        <taxon>Dikarya</taxon>
        <taxon>Ascomycota</taxon>
        <taxon>Saccharomycotina</taxon>
        <taxon>Pichiomycetes</taxon>
        <taxon>Pichiales</taxon>
        <taxon>Pichiaceae</taxon>
        <taxon>Pichia</taxon>
    </lineage>
</organism>
<keyword evidence="3" id="KW-1185">Reference proteome</keyword>
<dbReference type="GO" id="GO:0016810">
    <property type="term" value="F:hydrolase activity, acting on carbon-nitrogen (but not peptide) bonds"/>
    <property type="evidence" value="ECO:0007669"/>
    <property type="project" value="InterPro"/>
</dbReference>
<evidence type="ECO:0000259" key="1">
    <source>
        <dbReference type="PROSITE" id="PS51677"/>
    </source>
</evidence>
<dbReference type="GeneID" id="30181552"/>
<dbReference type="Proteomes" id="UP000094455">
    <property type="component" value="Unassembled WGS sequence"/>
</dbReference>
<dbReference type="Gene3D" id="3.20.20.370">
    <property type="entry name" value="Glycoside hydrolase/deacetylase"/>
    <property type="match status" value="1"/>
</dbReference>
<dbReference type="RefSeq" id="XP_019015279.1">
    <property type="nucleotide sequence ID" value="XM_019164865.1"/>
</dbReference>
<dbReference type="PANTHER" id="PTHR43123:SF3">
    <property type="entry name" value="NODB HOMOLOGY DOMAIN-CONTAINING PROTEIN"/>
    <property type="match status" value="1"/>
</dbReference>